<dbReference type="FunCoup" id="A0A0D2X4M6">
    <property type="interactions" value="801"/>
</dbReference>
<dbReference type="SUPFAM" id="SSF50978">
    <property type="entry name" value="WD40 repeat-like"/>
    <property type="match status" value="1"/>
</dbReference>
<evidence type="ECO:0000256" key="1">
    <source>
        <dbReference type="ARBA" id="ARBA00005156"/>
    </source>
</evidence>
<dbReference type="InParanoid" id="A0A0D2X4M6"/>
<comment type="catalytic activity">
    <reaction evidence="7">
        <text>diphthine methyl ester-[translation elongation factor 2] + H2O = diphthine-[translation elongation factor 2] + methanol + H(+)</text>
        <dbReference type="Rhea" id="RHEA:42656"/>
        <dbReference type="Rhea" id="RHEA-COMP:10172"/>
        <dbReference type="Rhea" id="RHEA-COMP:10173"/>
        <dbReference type="ChEBI" id="CHEBI:15377"/>
        <dbReference type="ChEBI" id="CHEBI:15378"/>
        <dbReference type="ChEBI" id="CHEBI:17790"/>
        <dbReference type="ChEBI" id="CHEBI:79005"/>
        <dbReference type="ChEBI" id="CHEBI:82696"/>
        <dbReference type="EC" id="3.1.1.97"/>
    </reaction>
</comment>
<evidence type="ECO:0000256" key="7">
    <source>
        <dbReference type="ARBA" id="ARBA00047551"/>
    </source>
</evidence>
<dbReference type="PROSITE" id="PS00678">
    <property type="entry name" value="WD_REPEATS_1"/>
    <property type="match status" value="1"/>
</dbReference>
<dbReference type="GO" id="GO:0061685">
    <property type="term" value="F:diphthine methylesterase activity"/>
    <property type="evidence" value="ECO:0007669"/>
    <property type="project" value="UniProtKB-EC"/>
</dbReference>
<dbReference type="STRING" id="595528.A0A0D2X4M6"/>
<dbReference type="EMBL" id="KE346371">
    <property type="protein sequence ID" value="KJE96324.1"/>
    <property type="molecule type" value="Genomic_DNA"/>
</dbReference>
<evidence type="ECO:0000256" key="5">
    <source>
        <dbReference type="ARBA" id="ARBA00038092"/>
    </source>
</evidence>
<evidence type="ECO:0000256" key="2">
    <source>
        <dbReference type="ARBA" id="ARBA00022574"/>
    </source>
</evidence>
<dbReference type="InterPro" id="IPR001680">
    <property type="entry name" value="WD40_rpt"/>
</dbReference>
<dbReference type="AlphaFoldDB" id="A0A0D2X4M6"/>
<keyword evidence="2 8" id="KW-0853">WD repeat</keyword>
<dbReference type="PROSITE" id="PS50294">
    <property type="entry name" value="WD_REPEATS_REGION"/>
    <property type="match status" value="1"/>
</dbReference>
<keyword evidence="3" id="KW-0677">Repeat</keyword>
<sequence length="394" mass="43438">MATSVPLVKIDTEYSADAVEWCPTSAEPLLACATYQLAAAEQEPEPEPEKSSTTTTTTQEDSDDETEKRTPPRARLGRLLLYRLETGAAAAADGETTTLRDAGLNSSNIRLVEVLRRDMPAILDIKWLPRTIANSDPVLAIVDASGFLTLYRVGMSAKSVTLEVLCQSNAVSDTLRLSLEWNCRIDASSPLQIASSDSAGQIALHQFAEGEVALVQEWEAHSFEAWITAFNQWNTSTVYSGGDDSLFRGWDTRTDCTTPIFTSKRHTMGVCSLQSHPSREHILASGSYDEHIRLWDTRSMRAPVEDIRVHGGVWRLKWQAQNPSLIAAAAMHGGVPVVSVDESNKPSLTHRHTAHESIAYGVDWHPQIEGLIASCSFYDHSLHLWRLPTNADMP</sequence>
<feature type="region of interest" description="Disordered" evidence="9">
    <location>
        <begin position="38"/>
        <end position="72"/>
    </location>
</feature>
<dbReference type="GO" id="GO:0005737">
    <property type="term" value="C:cytoplasm"/>
    <property type="evidence" value="ECO:0007669"/>
    <property type="project" value="TreeGrafter"/>
</dbReference>
<keyword evidence="4" id="KW-0378">Hydrolase</keyword>
<organism evidence="10 11">
    <name type="scientific">Capsaspora owczarzaki (strain ATCC 30864)</name>
    <dbReference type="NCBI Taxonomy" id="595528"/>
    <lineage>
        <taxon>Eukaryota</taxon>
        <taxon>Filasterea</taxon>
        <taxon>Capsaspora</taxon>
    </lineage>
</organism>
<dbReference type="PROSITE" id="PS50082">
    <property type="entry name" value="WD_REPEATS_2"/>
    <property type="match status" value="1"/>
</dbReference>
<dbReference type="Proteomes" id="UP000008743">
    <property type="component" value="Unassembled WGS sequence"/>
</dbReference>
<comment type="similarity">
    <text evidence="5">Belongs to the DPH7 family.</text>
</comment>
<evidence type="ECO:0000313" key="11">
    <source>
        <dbReference type="Proteomes" id="UP000008743"/>
    </source>
</evidence>
<gene>
    <name evidence="10" type="ORF">CAOG_006666</name>
</gene>
<dbReference type="InterPro" id="IPR019775">
    <property type="entry name" value="WD40_repeat_CS"/>
</dbReference>
<evidence type="ECO:0000256" key="4">
    <source>
        <dbReference type="ARBA" id="ARBA00022801"/>
    </source>
</evidence>
<dbReference type="InterPro" id="IPR052415">
    <property type="entry name" value="Diphthine_MTase"/>
</dbReference>
<evidence type="ECO:0000256" key="6">
    <source>
        <dbReference type="ARBA" id="ARBA00039131"/>
    </source>
</evidence>
<name>A0A0D2X4M6_CAPO3</name>
<dbReference type="GO" id="GO:0017183">
    <property type="term" value="P:protein histidyl modification to diphthamide"/>
    <property type="evidence" value="ECO:0007669"/>
    <property type="project" value="TreeGrafter"/>
</dbReference>
<evidence type="ECO:0000313" key="10">
    <source>
        <dbReference type="EMBL" id="KJE96324.1"/>
    </source>
</evidence>
<dbReference type="PANTHER" id="PTHR46042">
    <property type="entry name" value="DIPHTHINE METHYLTRANSFERASE"/>
    <property type="match status" value="1"/>
</dbReference>
<accession>A0A0D2X4M6</accession>
<comment type="pathway">
    <text evidence="1">Protein modification; peptidyl-diphthamide biosynthesis.</text>
</comment>
<dbReference type="PhylomeDB" id="A0A0D2X4M6"/>
<protein>
    <recommendedName>
        <fullName evidence="6">methylated diphthine methylhydrolase</fullName>
        <ecNumber evidence="6">3.1.1.97</ecNumber>
    </recommendedName>
</protein>
<dbReference type="Gene3D" id="2.130.10.10">
    <property type="entry name" value="YVTN repeat-like/Quinoprotein amine dehydrogenase"/>
    <property type="match status" value="1"/>
</dbReference>
<evidence type="ECO:0000256" key="8">
    <source>
        <dbReference type="PROSITE-ProRule" id="PRU00221"/>
    </source>
</evidence>
<keyword evidence="11" id="KW-1185">Reference proteome</keyword>
<dbReference type="EC" id="3.1.1.97" evidence="6"/>
<dbReference type="OrthoDB" id="1930760at2759"/>
<feature type="repeat" description="WD" evidence="8">
    <location>
        <begin position="263"/>
        <end position="305"/>
    </location>
</feature>
<dbReference type="PANTHER" id="PTHR46042:SF1">
    <property type="entry name" value="DIPHTHINE METHYLTRANSFERASE"/>
    <property type="match status" value="1"/>
</dbReference>
<dbReference type="InterPro" id="IPR015943">
    <property type="entry name" value="WD40/YVTN_repeat-like_dom_sf"/>
</dbReference>
<proteinExistence type="inferred from homology"/>
<dbReference type="SMART" id="SM00320">
    <property type="entry name" value="WD40"/>
    <property type="match status" value="3"/>
</dbReference>
<dbReference type="eggNOG" id="KOG0280">
    <property type="taxonomic scope" value="Eukaryota"/>
</dbReference>
<evidence type="ECO:0000256" key="3">
    <source>
        <dbReference type="ARBA" id="ARBA00022737"/>
    </source>
</evidence>
<dbReference type="Pfam" id="PF00400">
    <property type="entry name" value="WD40"/>
    <property type="match status" value="1"/>
</dbReference>
<evidence type="ECO:0000256" key="9">
    <source>
        <dbReference type="SAM" id="MobiDB-lite"/>
    </source>
</evidence>
<reference evidence="11" key="1">
    <citation type="submission" date="2011-02" db="EMBL/GenBank/DDBJ databases">
        <title>The Genome Sequence of Capsaspora owczarzaki ATCC 30864.</title>
        <authorList>
            <person name="Russ C."/>
            <person name="Cuomo C."/>
            <person name="Burger G."/>
            <person name="Gray M.W."/>
            <person name="Holland P.W.H."/>
            <person name="King N."/>
            <person name="Lang F.B.F."/>
            <person name="Roger A.J."/>
            <person name="Ruiz-Trillo I."/>
            <person name="Young S.K."/>
            <person name="Zeng Q."/>
            <person name="Gargeya S."/>
            <person name="Alvarado L."/>
            <person name="Berlin A."/>
            <person name="Chapman S.B."/>
            <person name="Chen Z."/>
            <person name="Freedman E."/>
            <person name="Gellesch M."/>
            <person name="Goldberg J."/>
            <person name="Griggs A."/>
            <person name="Gujja S."/>
            <person name="Heilman E."/>
            <person name="Heiman D."/>
            <person name="Howarth C."/>
            <person name="Mehta T."/>
            <person name="Neiman D."/>
            <person name="Pearson M."/>
            <person name="Roberts A."/>
            <person name="Saif S."/>
            <person name="Shea T."/>
            <person name="Shenoy N."/>
            <person name="Sisk P."/>
            <person name="Stolte C."/>
            <person name="Sykes S."/>
            <person name="White J."/>
            <person name="Yandava C."/>
            <person name="Haas B."/>
            <person name="Nusbaum C."/>
            <person name="Birren B."/>
        </authorList>
    </citation>
    <scope>NUCLEOTIDE SEQUENCE</scope>
    <source>
        <strain evidence="11">ATCC 30864</strain>
    </source>
</reference>
<dbReference type="InterPro" id="IPR036322">
    <property type="entry name" value="WD40_repeat_dom_sf"/>
</dbReference>